<feature type="transmembrane region" description="Helical" evidence="2">
    <location>
        <begin position="923"/>
        <end position="942"/>
    </location>
</feature>
<feature type="transmembrane region" description="Helical" evidence="2">
    <location>
        <begin position="153"/>
        <end position="176"/>
    </location>
</feature>
<gene>
    <name evidence="4" type="ORF">DD238_007267</name>
</gene>
<keyword evidence="2" id="KW-0472">Membrane</keyword>
<feature type="transmembrane region" description="Helical" evidence="2">
    <location>
        <begin position="773"/>
        <end position="793"/>
    </location>
</feature>
<dbReference type="Proteomes" id="UP000282087">
    <property type="component" value="Unassembled WGS sequence"/>
</dbReference>
<evidence type="ECO:0000256" key="2">
    <source>
        <dbReference type="SAM" id="Phobius"/>
    </source>
</evidence>
<reference evidence="4 5" key="1">
    <citation type="submission" date="2018-06" db="EMBL/GenBank/DDBJ databases">
        <title>Comparative genomics of downy mildews reveals potential adaptations to biotrophy.</title>
        <authorList>
            <person name="Fletcher K."/>
            <person name="Klosterman S.J."/>
            <person name="Derevnina L."/>
            <person name="Martin F."/>
            <person name="Koike S."/>
            <person name="Reyes Chin-Wo S."/>
            <person name="Mou B."/>
            <person name="Michelmore R."/>
        </authorList>
    </citation>
    <scope>NUCLEOTIDE SEQUENCE [LARGE SCALE GENOMIC DNA]</scope>
    <source>
        <strain evidence="4 5">R14</strain>
    </source>
</reference>
<feature type="domain" description="Guanylate cyclase" evidence="3">
    <location>
        <begin position="338"/>
        <end position="481"/>
    </location>
</feature>
<feature type="transmembrane region" description="Helical" evidence="2">
    <location>
        <begin position="814"/>
        <end position="831"/>
    </location>
</feature>
<evidence type="ECO:0000313" key="5">
    <source>
        <dbReference type="Proteomes" id="UP000282087"/>
    </source>
</evidence>
<proteinExistence type="predicted"/>
<feature type="transmembrane region" description="Helical" evidence="2">
    <location>
        <begin position="6"/>
        <end position="26"/>
    </location>
</feature>
<dbReference type="GO" id="GO:0035556">
    <property type="term" value="P:intracellular signal transduction"/>
    <property type="evidence" value="ECO:0007669"/>
    <property type="project" value="InterPro"/>
</dbReference>
<keyword evidence="2" id="KW-0812">Transmembrane</keyword>
<dbReference type="Gene3D" id="3.30.70.1230">
    <property type="entry name" value="Nucleotide cyclase"/>
    <property type="match status" value="2"/>
</dbReference>
<dbReference type="GO" id="GO:0009190">
    <property type="term" value="P:cyclic nucleotide biosynthetic process"/>
    <property type="evidence" value="ECO:0007669"/>
    <property type="project" value="InterPro"/>
</dbReference>
<dbReference type="STRING" id="542832.A0A3M6VBF6"/>
<accession>A0A3M6VBF6</accession>
<evidence type="ECO:0000313" key="4">
    <source>
        <dbReference type="EMBL" id="RMX64335.1"/>
    </source>
</evidence>
<feature type="transmembrane region" description="Helical" evidence="2">
    <location>
        <begin position="38"/>
        <end position="60"/>
    </location>
</feature>
<dbReference type="InterPro" id="IPR001054">
    <property type="entry name" value="A/G_cyclase"/>
</dbReference>
<feature type="region of interest" description="Disordered" evidence="1">
    <location>
        <begin position="567"/>
        <end position="598"/>
    </location>
</feature>
<dbReference type="EMBL" id="QLLG01000319">
    <property type="protein sequence ID" value="RMX64335.1"/>
    <property type="molecule type" value="Genomic_DNA"/>
</dbReference>
<dbReference type="VEuPathDB" id="FungiDB:DD237_004342"/>
<organism evidence="4 5">
    <name type="scientific">Peronospora effusa</name>
    <dbReference type="NCBI Taxonomy" id="542832"/>
    <lineage>
        <taxon>Eukaryota</taxon>
        <taxon>Sar</taxon>
        <taxon>Stramenopiles</taxon>
        <taxon>Oomycota</taxon>
        <taxon>Peronosporomycetes</taxon>
        <taxon>Peronosporales</taxon>
        <taxon>Peronosporaceae</taxon>
        <taxon>Peronospora</taxon>
    </lineage>
</organism>
<dbReference type="PANTHER" id="PTHR43081">
    <property type="entry name" value="ADENYLATE CYCLASE, TERMINAL-DIFFERENTIATION SPECIFIC-RELATED"/>
    <property type="match status" value="1"/>
</dbReference>
<dbReference type="AlphaFoldDB" id="A0A3M6VBF6"/>
<feature type="transmembrane region" description="Helical" evidence="2">
    <location>
        <begin position="843"/>
        <end position="862"/>
    </location>
</feature>
<dbReference type="PROSITE" id="PS50125">
    <property type="entry name" value="GUANYLATE_CYCLASE_2"/>
    <property type="match status" value="2"/>
</dbReference>
<dbReference type="Pfam" id="PF00211">
    <property type="entry name" value="Guanylate_cyc"/>
    <property type="match status" value="2"/>
</dbReference>
<evidence type="ECO:0000259" key="3">
    <source>
        <dbReference type="PROSITE" id="PS50125"/>
    </source>
</evidence>
<dbReference type="SMART" id="SM00044">
    <property type="entry name" value="CYCc"/>
    <property type="match status" value="1"/>
</dbReference>
<name>A0A3M6VBF6_9STRA</name>
<sequence>MIWTAFAVANMALSSLSTGMTMISMRRTWDLQVSSVRWLFFYFFLYLWIWSSTRVLYLLWVSVYPIKTSLSDSSSSSFNEAEVVYDRYSRLGIYTILQLEETHDAFATSLLCFGDAALFAVALWMFPLTFELSNIAAKSMDRGAEKEKKQIRFYAWTGHGFMLVFAAVETTLAIAYQGYTQYTQRCLLGVYFVQFFSFLYMIWLIARLKIGGRKYENVQGQFVTSPVYQRLKRIMIVYALFSLQFQLASVVMYAFTDDEEKLLDFISVSLLIYHLSGMALAVTTMCSQACVLNMFRPCLPDHIEAQVQTRFMQGGDLLSPRDTQVLIESAEPPLVNPVFVFTDIESSSALWAIGDGLVMQRATEIHDNILRASLMKYRGYEITTAGDAFQLAFHTVREAVEYCLDVQLQLLVANWPKELHGMLPVTRRQRVGHRLIFGGLRIRMGIHDAVDADGALILDVHAVTGKMIYTGASEVIANEIGDLGDGGQILVTKRVADWLVMYEDLVAIDFIVDRVGEYSIPQIKAKLEVYQVLPEVLSGRKKMFSSTLRKRRATTASSLYSIASSNRSRLSSNGGPIPIPIPEQRRRMSRPQPLLPPPDLEPVQGGLSRFGRVQRSFLRIEHGSFYTRATSINPSAKNTCAVEANFIHCFEFTNFSFVASRRNQMWTLVAIVTVSLSCVATGVTSFRLRRSWDLQISSVRWLFFIFFMCYFAFSFSRVLYMIVGIFNPVKSTTEAGMELLENRYSELGVFALLHFKVSHDALVTFLLVVGDTALFAVAVWTFPLVYELGLIAAKSMDRGAGKEKEQIRWYKSRVWIIVAMFLIVETVLAAVRSGYTSYTQRCLLAVYFTQFWSFLYMVFHIVRLRWVGRKYENVQGHFVTSPVYQRLSRIMAIYAVFTLQFQVASVVVYAMPDQEHKLVDFMSVSAVIYCVSGLALAITTMCSQVCLLNFCRCCLPDDIEAQVEARLMHPGELLPPQITHVIVESVEPPLVNPVFVFTDIQQSSALWGMGNGLIMQRATEIHDNILRSLLMKYRGYEITTAGDAFQLAFHTIREAVEYCLDVQLELLVAPWPKELCGLLPATKKQRLGHHLIFCGLRVRMGIHDAVIADGPLILDVHAVTGKMTYTGASEVIANAVGDLGDGGQVLVTKRIADWLYMYADLVAIPCSVDRMGEYTVPQINAFVEVYQVIPIELAKRKKKFSTTLKKRVTAHQYDSAQSINDDTPSVLSNAAAERRRNLYAWRERRRQLEQGALDRHEQHVNQLM</sequence>
<feature type="transmembrane region" description="Helical" evidence="2">
    <location>
        <begin position="188"/>
        <end position="206"/>
    </location>
</feature>
<feature type="domain" description="Guanylate cyclase" evidence="3">
    <location>
        <begin position="994"/>
        <end position="1137"/>
    </location>
</feature>
<keyword evidence="2" id="KW-1133">Transmembrane helix</keyword>
<protein>
    <recommendedName>
        <fullName evidence="3">Guanylate cyclase domain-containing protein</fullName>
    </recommendedName>
</protein>
<feature type="transmembrane region" description="Helical" evidence="2">
    <location>
        <begin position="701"/>
        <end position="726"/>
    </location>
</feature>
<feature type="transmembrane region" description="Helical" evidence="2">
    <location>
        <begin position="665"/>
        <end position="686"/>
    </location>
</feature>
<feature type="compositionally biased region" description="Low complexity" evidence="1">
    <location>
        <begin position="567"/>
        <end position="576"/>
    </location>
</feature>
<feature type="transmembrane region" description="Helical" evidence="2">
    <location>
        <begin position="235"/>
        <end position="256"/>
    </location>
</feature>
<evidence type="ECO:0000256" key="1">
    <source>
        <dbReference type="SAM" id="MobiDB-lite"/>
    </source>
</evidence>
<comment type="caution">
    <text evidence="4">The sequence shown here is derived from an EMBL/GenBank/DDBJ whole genome shotgun (WGS) entry which is preliminary data.</text>
</comment>
<keyword evidence="5" id="KW-1185">Reference proteome</keyword>
<dbReference type="InterPro" id="IPR050697">
    <property type="entry name" value="Adenylyl/Guanylyl_Cyclase_3/4"/>
</dbReference>
<dbReference type="SUPFAM" id="SSF55073">
    <property type="entry name" value="Nucleotide cyclase"/>
    <property type="match status" value="2"/>
</dbReference>
<dbReference type="PANTHER" id="PTHR43081:SF1">
    <property type="entry name" value="ADENYLATE CYCLASE, TERMINAL-DIFFERENTIATION SPECIFIC"/>
    <property type="match status" value="1"/>
</dbReference>
<feature type="transmembrane region" description="Helical" evidence="2">
    <location>
        <begin position="106"/>
        <end position="132"/>
    </location>
</feature>
<feature type="transmembrane region" description="Helical" evidence="2">
    <location>
        <begin position="891"/>
        <end position="911"/>
    </location>
</feature>
<dbReference type="InterPro" id="IPR029787">
    <property type="entry name" value="Nucleotide_cyclase"/>
</dbReference>